<evidence type="ECO:0000256" key="1">
    <source>
        <dbReference type="SAM" id="MobiDB-lite"/>
    </source>
</evidence>
<feature type="compositionally biased region" description="Polar residues" evidence="1">
    <location>
        <begin position="48"/>
        <end position="63"/>
    </location>
</feature>
<evidence type="ECO:0000313" key="3">
    <source>
        <dbReference type="EMBL" id="KAF2858087.1"/>
    </source>
</evidence>
<evidence type="ECO:0000259" key="2">
    <source>
        <dbReference type="Pfam" id="PF24616"/>
    </source>
</evidence>
<feature type="domain" description="DUF7624" evidence="2">
    <location>
        <begin position="467"/>
        <end position="590"/>
    </location>
</feature>
<dbReference type="OrthoDB" id="5230484at2759"/>
<organism evidence="3 4">
    <name type="scientific">Piedraia hortae CBS 480.64</name>
    <dbReference type="NCBI Taxonomy" id="1314780"/>
    <lineage>
        <taxon>Eukaryota</taxon>
        <taxon>Fungi</taxon>
        <taxon>Dikarya</taxon>
        <taxon>Ascomycota</taxon>
        <taxon>Pezizomycotina</taxon>
        <taxon>Dothideomycetes</taxon>
        <taxon>Dothideomycetidae</taxon>
        <taxon>Capnodiales</taxon>
        <taxon>Piedraiaceae</taxon>
        <taxon>Piedraia</taxon>
    </lineage>
</organism>
<gene>
    <name evidence="3" type="ORF">K470DRAFT_251997</name>
</gene>
<dbReference type="AlphaFoldDB" id="A0A6A7BT20"/>
<proteinExistence type="predicted"/>
<keyword evidence="4" id="KW-1185">Reference proteome</keyword>
<dbReference type="InterPro" id="IPR056041">
    <property type="entry name" value="DUF7624"/>
</dbReference>
<dbReference type="Pfam" id="PF24616">
    <property type="entry name" value="DUF7624"/>
    <property type="match status" value="1"/>
</dbReference>
<dbReference type="EMBL" id="MU006018">
    <property type="protein sequence ID" value="KAF2858087.1"/>
    <property type="molecule type" value="Genomic_DNA"/>
</dbReference>
<accession>A0A6A7BT20</accession>
<reference evidence="3" key="1">
    <citation type="journal article" date="2020" name="Stud. Mycol.">
        <title>101 Dothideomycetes genomes: a test case for predicting lifestyles and emergence of pathogens.</title>
        <authorList>
            <person name="Haridas S."/>
            <person name="Albert R."/>
            <person name="Binder M."/>
            <person name="Bloem J."/>
            <person name="Labutti K."/>
            <person name="Salamov A."/>
            <person name="Andreopoulos B."/>
            <person name="Baker S."/>
            <person name="Barry K."/>
            <person name="Bills G."/>
            <person name="Bluhm B."/>
            <person name="Cannon C."/>
            <person name="Castanera R."/>
            <person name="Culley D."/>
            <person name="Daum C."/>
            <person name="Ezra D."/>
            <person name="Gonzalez J."/>
            <person name="Henrissat B."/>
            <person name="Kuo A."/>
            <person name="Liang C."/>
            <person name="Lipzen A."/>
            <person name="Lutzoni F."/>
            <person name="Magnuson J."/>
            <person name="Mondo S."/>
            <person name="Nolan M."/>
            <person name="Ohm R."/>
            <person name="Pangilinan J."/>
            <person name="Park H.-J."/>
            <person name="Ramirez L."/>
            <person name="Alfaro M."/>
            <person name="Sun H."/>
            <person name="Tritt A."/>
            <person name="Yoshinaga Y."/>
            <person name="Zwiers L.-H."/>
            <person name="Turgeon B."/>
            <person name="Goodwin S."/>
            <person name="Spatafora J."/>
            <person name="Crous P."/>
            <person name="Grigoriev I."/>
        </authorList>
    </citation>
    <scope>NUCLEOTIDE SEQUENCE</scope>
    <source>
        <strain evidence="3">CBS 480.64</strain>
    </source>
</reference>
<feature type="compositionally biased region" description="Basic and acidic residues" evidence="1">
    <location>
        <begin position="129"/>
        <end position="138"/>
    </location>
</feature>
<evidence type="ECO:0000313" key="4">
    <source>
        <dbReference type="Proteomes" id="UP000799421"/>
    </source>
</evidence>
<feature type="region of interest" description="Disordered" evidence="1">
    <location>
        <begin position="1"/>
        <end position="176"/>
    </location>
</feature>
<feature type="compositionally biased region" description="Polar residues" evidence="1">
    <location>
        <begin position="105"/>
        <end position="128"/>
    </location>
</feature>
<feature type="compositionally biased region" description="Basic and acidic residues" evidence="1">
    <location>
        <begin position="164"/>
        <end position="174"/>
    </location>
</feature>
<dbReference type="Proteomes" id="UP000799421">
    <property type="component" value="Unassembled WGS sequence"/>
</dbReference>
<protein>
    <recommendedName>
        <fullName evidence="2">DUF7624 domain-containing protein</fullName>
    </recommendedName>
</protein>
<name>A0A6A7BT20_9PEZI</name>
<sequence length="605" mass="66406">MSVKSPVMSSVASSDPALRPSFCQMPIQPSPVGSSGTEGTEIEEEAQDTQNDANVASPRSQSSDRPKKLKTAIIDRIKADDEPQSVILAPTGFKSFQTGKRAAQSPATESSSATVVSLNFPESVSGDTDANRDIDRSTSRTPQAKPVMERRQRRASSLQNVPEEADKAKEDSEGLTKPSLETALGECWQMCNTFASLPSPHHSRSSNGQAWQSCWRLCRQLYDKRDEDLSSQLIPTLEHCRDFCKDLFAARVRGDEATDAVLRVSFELNNHLLNTDDSSLPEAFHERTLDFYISLCHRLMKQRLDSTQDNDALLRSCWALTETLFSLRQHKKEGGLPDVELLNSALQACLNLSILFHNQRYQVRPEKSIPKASFEASFGSQYTSSSNASSRGRITRVLGAPETPTTIFTDTTPSTASSPDSAYAAPNILVLGPSTHWSTSSSALSTYSYESASSQRSSSTARGAAGTGGEKAHLQRLRYLLLKAAIITGYCPSQNFPLPAYVQKSLSPNAFGMLPWQIKALEQYKRLVLSDRSLMNLHLLPHRRLSAREVAAAVSWLIAGESGGEKKWAWMRDLFRSVFGMGVDEVDEAESGNGNGKGVDWIEVG</sequence>